<reference evidence="3" key="1">
    <citation type="journal article" date="2023" name="Commun. Biol.">
        <title>Genome analysis of Parmales, the sister group of diatoms, reveals the evolutionary specialization of diatoms from phago-mixotrophs to photoautotrophs.</title>
        <authorList>
            <person name="Ban H."/>
            <person name="Sato S."/>
            <person name="Yoshikawa S."/>
            <person name="Yamada K."/>
            <person name="Nakamura Y."/>
            <person name="Ichinomiya M."/>
            <person name="Sato N."/>
            <person name="Blanc-Mathieu R."/>
            <person name="Endo H."/>
            <person name="Kuwata A."/>
            <person name="Ogata H."/>
        </authorList>
    </citation>
    <scope>NUCLEOTIDE SEQUENCE [LARGE SCALE GENOMIC DNA]</scope>
    <source>
        <strain evidence="3">NIES 3699</strain>
    </source>
</reference>
<organism evidence="2 3">
    <name type="scientific">Triparma verrucosa</name>
    <dbReference type="NCBI Taxonomy" id="1606542"/>
    <lineage>
        <taxon>Eukaryota</taxon>
        <taxon>Sar</taxon>
        <taxon>Stramenopiles</taxon>
        <taxon>Ochrophyta</taxon>
        <taxon>Bolidophyceae</taxon>
        <taxon>Parmales</taxon>
        <taxon>Triparmaceae</taxon>
        <taxon>Triparma</taxon>
    </lineage>
</organism>
<keyword evidence="3" id="KW-1185">Reference proteome</keyword>
<evidence type="ECO:0000256" key="1">
    <source>
        <dbReference type="SAM" id="Phobius"/>
    </source>
</evidence>
<dbReference type="Proteomes" id="UP001165160">
    <property type="component" value="Unassembled WGS sequence"/>
</dbReference>
<gene>
    <name evidence="2" type="ORF">TrVE_jg13609</name>
</gene>
<keyword evidence="1" id="KW-0472">Membrane</keyword>
<dbReference type="EMBL" id="BRXX01000046">
    <property type="protein sequence ID" value="GMH85214.1"/>
    <property type="molecule type" value="Genomic_DNA"/>
</dbReference>
<evidence type="ECO:0000313" key="3">
    <source>
        <dbReference type="Proteomes" id="UP001165160"/>
    </source>
</evidence>
<feature type="transmembrane region" description="Helical" evidence="1">
    <location>
        <begin position="63"/>
        <end position="81"/>
    </location>
</feature>
<proteinExistence type="predicted"/>
<feature type="transmembrane region" description="Helical" evidence="1">
    <location>
        <begin position="97"/>
        <end position="123"/>
    </location>
</feature>
<sequence length="177" mass="19568">MASESCFKSDWFDHVGLFQALQLTTAHKIIGCASILGFLFAILHVVTIIVTVSSDGADWGMPAWSLDITGFLASTGFAFICRDRSNKPSSEKRQDTFWIFVWSAITFFIRILDILMLTGLVVIESIYHTPTGPTLYANIVSEIIVAFPYASLALVGSTMLLYCPTDTKIDTDPFLPQ</sequence>
<feature type="transmembrane region" description="Helical" evidence="1">
    <location>
        <begin position="143"/>
        <end position="163"/>
    </location>
</feature>
<keyword evidence="1" id="KW-1133">Transmembrane helix</keyword>
<feature type="transmembrane region" description="Helical" evidence="1">
    <location>
        <begin position="29"/>
        <end position="51"/>
    </location>
</feature>
<comment type="caution">
    <text evidence="2">The sequence shown here is derived from an EMBL/GenBank/DDBJ whole genome shotgun (WGS) entry which is preliminary data.</text>
</comment>
<protein>
    <submittedName>
        <fullName evidence="2">Uncharacterized protein</fullName>
    </submittedName>
</protein>
<accession>A0A9W7B6R4</accession>
<name>A0A9W7B6R4_9STRA</name>
<evidence type="ECO:0000313" key="2">
    <source>
        <dbReference type="EMBL" id="GMH85214.1"/>
    </source>
</evidence>
<dbReference type="AlphaFoldDB" id="A0A9W7B6R4"/>
<keyword evidence="1" id="KW-0812">Transmembrane</keyword>